<dbReference type="EMBL" id="ABJB011019207">
    <property type="status" value="NOT_ANNOTATED_CDS"/>
    <property type="molecule type" value="Genomic_DNA"/>
</dbReference>
<reference evidence="2 4" key="1">
    <citation type="submission" date="2008-03" db="EMBL/GenBank/DDBJ databases">
        <title>Annotation of Ixodes scapularis.</title>
        <authorList>
            <consortium name="Ixodes scapularis Genome Project Consortium"/>
            <person name="Caler E."/>
            <person name="Hannick L.I."/>
            <person name="Bidwell S."/>
            <person name="Joardar V."/>
            <person name="Thiagarajan M."/>
            <person name="Amedeo P."/>
            <person name="Galinsky K.J."/>
            <person name="Schobel S."/>
            <person name="Inman J."/>
            <person name="Hostetler J."/>
            <person name="Miller J."/>
            <person name="Hammond M."/>
            <person name="Megy K."/>
            <person name="Lawson D."/>
            <person name="Kodira C."/>
            <person name="Sutton G."/>
            <person name="Meyer J."/>
            <person name="Hill C.A."/>
            <person name="Birren B."/>
            <person name="Nene V."/>
            <person name="Collins F."/>
            <person name="Alarcon-Chaidez F."/>
            <person name="Wikel S."/>
            <person name="Strausberg R."/>
        </authorList>
    </citation>
    <scope>NUCLEOTIDE SEQUENCE [LARGE SCALE GENOMIC DNA]</scope>
    <source>
        <strain evidence="4">Wikel</strain>
        <strain evidence="2">Wikel colony</strain>
    </source>
</reference>
<protein>
    <submittedName>
        <fullName evidence="2 3">Uncharacterized protein</fullName>
    </submittedName>
</protein>
<dbReference type="HOGENOM" id="CLU_1922298_0_0_1"/>
<dbReference type="InParanoid" id="B7P793"/>
<dbReference type="VEuPathDB" id="VectorBase:ISCW000915"/>
<organism>
    <name type="scientific">Ixodes scapularis</name>
    <name type="common">Black-legged tick</name>
    <name type="synonym">Deer tick</name>
    <dbReference type="NCBI Taxonomy" id="6945"/>
    <lineage>
        <taxon>Eukaryota</taxon>
        <taxon>Metazoa</taxon>
        <taxon>Ecdysozoa</taxon>
        <taxon>Arthropoda</taxon>
        <taxon>Chelicerata</taxon>
        <taxon>Arachnida</taxon>
        <taxon>Acari</taxon>
        <taxon>Parasitiformes</taxon>
        <taxon>Ixodida</taxon>
        <taxon>Ixodoidea</taxon>
        <taxon>Ixodidae</taxon>
        <taxon>Ixodinae</taxon>
        <taxon>Ixodes</taxon>
    </lineage>
</organism>
<dbReference type="Proteomes" id="UP000001555">
    <property type="component" value="Unassembled WGS sequence"/>
</dbReference>
<dbReference type="OrthoDB" id="205662at2759"/>
<evidence type="ECO:0000256" key="1">
    <source>
        <dbReference type="SAM" id="MobiDB-lite"/>
    </source>
</evidence>
<evidence type="ECO:0007829" key="5">
    <source>
        <dbReference type="PeptideAtlas" id="B7P793"/>
    </source>
</evidence>
<evidence type="ECO:0000313" key="4">
    <source>
        <dbReference type="Proteomes" id="UP000001555"/>
    </source>
</evidence>
<accession>B7P793</accession>
<feature type="region of interest" description="Disordered" evidence="1">
    <location>
        <begin position="57"/>
        <end position="84"/>
    </location>
</feature>
<sequence length="132" mass="14930">SWVRLVCSRLCVWQGVQELHRLRLRFPDFDLEGVLRHRPSRLRDLVRARLAELDGRPPGSNVAHVLPLPQGDSNRRRGTSRGSAFRLPADLSRWGPKEWLARTRAILDYGGFDGGGVDLCPDLGARLTRRSP</sequence>
<dbReference type="VEuPathDB" id="VectorBase:ISCP_008674"/>
<keyword evidence="5" id="KW-1267">Proteomics identification</keyword>
<dbReference type="EMBL" id="DS650490">
    <property type="protein sequence ID" value="EEC02465.1"/>
    <property type="molecule type" value="Genomic_DNA"/>
</dbReference>
<dbReference type="PaxDb" id="6945-B7P793"/>
<dbReference type="AlphaFoldDB" id="B7P793"/>
<dbReference type="EnsemblMetazoa" id="ISCW000915-RA">
    <property type="protein sequence ID" value="ISCW000915-PA"/>
    <property type="gene ID" value="ISCW000915"/>
</dbReference>
<name>B7P793_IXOSC</name>
<reference evidence="3" key="2">
    <citation type="submission" date="2020-05" db="UniProtKB">
        <authorList>
            <consortium name="EnsemblMetazoa"/>
        </authorList>
    </citation>
    <scope>IDENTIFICATION</scope>
    <source>
        <strain evidence="3">wikel</strain>
    </source>
</reference>
<dbReference type="VEuPathDB" id="VectorBase:ISCI000915"/>
<proteinExistence type="evidence at protein level"/>
<evidence type="ECO:0000313" key="3">
    <source>
        <dbReference type="EnsemblMetazoa" id="ISCW000915-PA"/>
    </source>
</evidence>
<keyword evidence="4" id="KW-1185">Reference proteome</keyword>
<gene>
    <name evidence="2" type="ORF">IscW_ISCW000915</name>
</gene>
<evidence type="ECO:0000313" key="2">
    <source>
        <dbReference type="EMBL" id="EEC02465.1"/>
    </source>
</evidence>
<feature type="non-terminal residue" evidence="2">
    <location>
        <position position="1"/>
    </location>
</feature>